<sequence length="86" mass="8487">MLREKANVVITEAAKGAQGVVDNMMGGGQKKPGTGDAGGAGGGVGGLLSNLAKPAQDAVKGAMQDSGTKQTENAAVDPLKLAKSFF</sequence>
<organism evidence="2 3">
    <name type="scientific">Huso huso</name>
    <name type="common">Beluga</name>
    <name type="synonym">Acipenser huso</name>
    <dbReference type="NCBI Taxonomy" id="61971"/>
    <lineage>
        <taxon>Eukaryota</taxon>
        <taxon>Metazoa</taxon>
        <taxon>Chordata</taxon>
        <taxon>Craniata</taxon>
        <taxon>Vertebrata</taxon>
        <taxon>Euteleostomi</taxon>
        <taxon>Actinopterygii</taxon>
        <taxon>Chondrostei</taxon>
        <taxon>Acipenseriformes</taxon>
        <taxon>Acipenseridae</taxon>
        <taxon>Huso</taxon>
    </lineage>
</organism>
<evidence type="ECO:0000256" key="1">
    <source>
        <dbReference type="SAM" id="MobiDB-lite"/>
    </source>
</evidence>
<comment type="caution">
    <text evidence="2">The sequence shown here is derived from an EMBL/GenBank/DDBJ whole genome shotgun (WGS) entry which is preliminary data.</text>
</comment>
<proteinExistence type="predicted"/>
<gene>
    <name evidence="2" type="ORF">HHUSO_G16759</name>
</gene>
<evidence type="ECO:0000313" key="3">
    <source>
        <dbReference type="Proteomes" id="UP001369086"/>
    </source>
</evidence>
<protein>
    <submittedName>
        <fullName evidence="2">Uncharacterized protein</fullName>
    </submittedName>
</protein>
<dbReference type="EMBL" id="JAHFZB010000014">
    <property type="protein sequence ID" value="KAK6482170.1"/>
    <property type="molecule type" value="Genomic_DNA"/>
</dbReference>
<evidence type="ECO:0000313" key="2">
    <source>
        <dbReference type="EMBL" id="KAK6482170.1"/>
    </source>
</evidence>
<feature type="region of interest" description="Disordered" evidence="1">
    <location>
        <begin position="21"/>
        <end position="43"/>
    </location>
</feature>
<dbReference type="Proteomes" id="UP001369086">
    <property type="component" value="Unassembled WGS sequence"/>
</dbReference>
<name>A0ABR0ZCF9_HUSHU</name>
<reference evidence="2 3" key="1">
    <citation type="submission" date="2021-05" db="EMBL/GenBank/DDBJ databases">
        <authorList>
            <person name="Zahm M."/>
            <person name="Klopp C."/>
            <person name="Cabau C."/>
            <person name="Kuhl H."/>
            <person name="Suciu R."/>
            <person name="Ciorpac M."/>
            <person name="Holostenco D."/>
            <person name="Gessner J."/>
            <person name="Wuertz S."/>
            <person name="Hohne C."/>
            <person name="Stock M."/>
            <person name="Gislard M."/>
            <person name="Lluch J."/>
            <person name="Milhes M."/>
            <person name="Lampietro C."/>
            <person name="Lopez Roques C."/>
            <person name="Donnadieu C."/>
            <person name="Du K."/>
            <person name="Schartl M."/>
            <person name="Guiguen Y."/>
        </authorList>
    </citation>
    <scope>NUCLEOTIDE SEQUENCE [LARGE SCALE GENOMIC DNA]</scope>
    <source>
        <strain evidence="2">Hh-F2</strain>
        <tissue evidence="2">Blood</tissue>
    </source>
</reference>
<keyword evidence="3" id="KW-1185">Reference proteome</keyword>
<feature type="compositionally biased region" description="Gly residues" evidence="1">
    <location>
        <begin position="25"/>
        <end position="43"/>
    </location>
</feature>
<accession>A0ABR0ZCF9</accession>